<feature type="domain" description="Rubrerythrin diiron-binding" evidence="1">
    <location>
        <begin position="8"/>
        <end position="147"/>
    </location>
</feature>
<dbReference type="GO" id="GO:0046872">
    <property type="term" value="F:metal ion binding"/>
    <property type="evidence" value="ECO:0007669"/>
    <property type="project" value="InterPro"/>
</dbReference>
<dbReference type="RefSeq" id="WP_155304282.1">
    <property type="nucleotide sequence ID" value="NZ_AP021875.1"/>
</dbReference>
<proteinExistence type="predicted"/>
<evidence type="ECO:0000313" key="3">
    <source>
        <dbReference type="Proteomes" id="UP000427769"/>
    </source>
</evidence>
<sequence>MTENSTLDILKSAILLEKRGKAFYRTVADQSTNTDVKEFFETMAAEEVQHVKILSDQYKAFKESGSFKAPDTSATGAVSQKVLTPEVKDRIAAADFEAAAISAAMLMEERAIALYSRRSDEAQDPEEKKLYRWLADWEKEHLDFLAAIDAELKERIWNDSGFWPF</sequence>
<dbReference type="EMBL" id="AP021875">
    <property type="protein sequence ID" value="BBO75353.1"/>
    <property type="molecule type" value="Genomic_DNA"/>
</dbReference>
<reference evidence="2 3" key="1">
    <citation type="submission" date="2019-11" db="EMBL/GenBank/DDBJ databases">
        <title>Comparative genomics of hydrocarbon-degrading Desulfosarcina strains.</title>
        <authorList>
            <person name="Watanabe M."/>
            <person name="Kojima H."/>
            <person name="Fukui M."/>
        </authorList>
    </citation>
    <scope>NUCLEOTIDE SEQUENCE [LARGE SCALE GENOMIC DNA]</scope>
    <source>
        <strain evidence="2 3">PP31</strain>
    </source>
</reference>
<evidence type="ECO:0000313" key="2">
    <source>
        <dbReference type="EMBL" id="BBO75353.1"/>
    </source>
</evidence>
<evidence type="ECO:0000259" key="1">
    <source>
        <dbReference type="Pfam" id="PF02915"/>
    </source>
</evidence>
<dbReference type="CDD" id="cd01045">
    <property type="entry name" value="Ferritin_like_AB"/>
    <property type="match status" value="1"/>
</dbReference>
<dbReference type="GO" id="GO:0016491">
    <property type="term" value="F:oxidoreductase activity"/>
    <property type="evidence" value="ECO:0007669"/>
    <property type="project" value="InterPro"/>
</dbReference>
<dbReference type="OrthoDB" id="5418465at2"/>
<dbReference type="KEGG" id="dwd:DSCW_27700"/>
<accession>A0A5K7Z637</accession>
<organism evidence="2 3">
    <name type="scientific">Desulfosarcina widdelii</name>
    <dbReference type="NCBI Taxonomy" id="947919"/>
    <lineage>
        <taxon>Bacteria</taxon>
        <taxon>Pseudomonadati</taxon>
        <taxon>Thermodesulfobacteriota</taxon>
        <taxon>Desulfobacteria</taxon>
        <taxon>Desulfobacterales</taxon>
        <taxon>Desulfosarcinaceae</taxon>
        <taxon>Desulfosarcina</taxon>
    </lineage>
</organism>
<dbReference type="InterPro" id="IPR003251">
    <property type="entry name" value="Rr_diiron-bd_dom"/>
</dbReference>
<name>A0A5K7Z637_9BACT</name>
<dbReference type="PANTHER" id="PTHR33531:SF7">
    <property type="entry name" value="HYPOTHETICAL MEMBRANE PROTEIN, CONSERVED"/>
    <property type="match status" value="1"/>
</dbReference>
<gene>
    <name evidence="2" type="ORF">DSCW_27700</name>
</gene>
<dbReference type="InterPro" id="IPR012347">
    <property type="entry name" value="Ferritin-like"/>
</dbReference>
<protein>
    <submittedName>
        <fullName evidence="2">Ferritin</fullName>
    </submittedName>
</protein>
<dbReference type="PANTHER" id="PTHR33531">
    <property type="entry name" value="RUBRERYTHRIN SUBFAMILY"/>
    <property type="match status" value="1"/>
</dbReference>
<dbReference type="AlphaFoldDB" id="A0A5K7Z637"/>
<keyword evidence="3" id="KW-1185">Reference proteome</keyword>
<dbReference type="Pfam" id="PF02915">
    <property type="entry name" value="Rubrerythrin"/>
    <property type="match status" value="1"/>
</dbReference>
<dbReference type="Gene3D" id="1.20.1260.10">
    <property type="match status" value="1"/>
</dbReference>
<dbReference type="InterPro" id="IPR009078">
    <property type="entry name" value="Ferritin-like_SF"/>
</dbReference>
<dbReference type="Proteomes" id="UP000427769">
    <property type="component" value="Chromosome"/>
</dbReference>
<dbReference type="SUPFAM" id="SSF47240">
    <property type="entry name" value="Ferritin-like"/>
    <property type="match status" value="1"/>
</dbReference>